<protein>
    <submittedName>
        <fullName evidence="2">Uncharacterized protein</fullName>
    </submittedName>
</protein>
<evidence type="ECO:0000313" key="3">
    <source>
        <dbReference type="Proteomes" id="UP000604046"/>
    </source>
</evidence>
<reference evidence="2" key="1">
    <citation type="submission" date="2021-02" db="EMBL/GenBank/DDBJ databases">
        <authorList>
            <person name="Dougan E. K."/>
            <person name="Rhodes N."/>
            <person name="Thang M."/>
            <person name="Chan C."/>
        </authorList>
    </citation>
    <scope>NUCLEOTIDE SEQUENCE</scope>
</reference>
<sequence>MACEESENPDCTRSGTGSTKPSLARPWGDMNGARLVMLRQRHAKAAEVRIAQRPMQVMLLPTELPLAAAGVVPMMLLRVQVKESQCMHNCEGATADLRSLRPKQAEPGQLKKCHAETVENLALRCRPLTATTQRKPFRAETTKSPGMYSQARAAADQLSLHFGVTAAALNLQLQAQTVRNRKHQAQSGQTMGRQERCKAGHAKAAEVRIAPRPMQVMLPPTELPLAAAEVAPMMLLRVQVKESQCVHNCEEAVADLRSLRPAQAEPGQFKKCHAEAAENPALRRQPLTATTQCKPFREETTRSPGMYSQARAAADQLSLHLVATAAALNLQLQAQMETALELHALLQTKMDQAWPRHAKKEETRTAPGRGLQDRHRQRHAKAAEVRIAPRPMQVMLLPTELPLAAAGASPMMLLRVQVKESQCMHNCEEAVTDLSLPRPKQAEPGQFKKCHAETAENLALRRRPLTATTQCKPFREETTRSPGMYSQARAAADQLSLHFGAIAAALNLQLQARTERVLESHSLLQTKMDQVWPWHVKKEETQTAPGRGQQDRHRTHLEATLLPTELPLAAAGASPMMPLRVQVKESQCMHNCEEAVADLSSLRPKQAEPGQFKKCHAEAAENLALRRQPLTATTQCKPFRGETRKSPGMYSQARTAADQLSLHLVATAAALNLLLQAQMETALELHALLQTKMDQAWPWYAKKEETRTAPGRGQQDRHRTHLEATLLPTELPLAAAGASPTMLLRVQVKESQCMHNCEEAVADLSSLPPKQAEPGQLKKCHAEAAENLALRRQPLTATTQCKPIRGETRKSPGMYSQARTAADQLSLHLVATAAALNLQLQAQMETALELHALLQTKMDQAWPWHAKKEETRTAPGRGQQDRHRTHLEVTLLPTELPLAAAGASPMMLLRVQVKESQCMHNCEEAVTDLRSLRPKQAEPGQLKKCHAEAAENLALRRQPLTATTQCKPIRGETRKSPEMYSQARTAADQLSLHFEATAAALNLQLQAQMETSLELHALLQTKMDQAWPWYAKKEETRTAPGRGQQDRHRTHLEVTLLPTELPLAAAGASPMMLLRVQVKESQCMHNCEEEVADLSSPRPKRAEPGQLKKCHAEAAENLALRRQPLTATTQCKPIRGETRKSPGMYSQARTAADQLSLHLVATAAALNLQLQAQMETALELHALLQTKMDQDGGSKIGTGTKMDKPAHTVHCANNSGPMLVTLLPTELPLAAAGATPMMLLRMQVKARTETVLESHVLLQTKMDQDGGSKIGTGNAAPNRAAPCSGRSDSDDAVASASEGATVSAANGSDSMQAIPRRSSDGPRDRQPTTNDDRPTQLAPCSSGGDSEELAPAADKENPEIVLPTADKTEPGQAAAFSDRNKPTCAMSGTEGNGSSLARPRGNGKNSRLVVLGTDIARSIHVTPRGDGDKPELATPSTRGPESGRTEPQAGRRKLERTMDRASRSGPTVAESGTDKKAPGRAAPRESSGGSQCAASDTGDAAPNRAAPCSGMSDSDDAVASASKEKPAQQQLRGDSIDSGVAAAEASDGKPVQAGDDPNRDIAWGSSNKSEFAQLNMEGGPACTVAKAGKGMPRQAQLRKEGEVHSLPDLPQTEPIPVSTLHGSAVESLNLQSPALEAMGPAWPGQYMSRREETVTNPSLPHRALEAPSLAARNRKQEEGSLSAPWTVPAEADRRWRNQALTRKRPGEQHRVRAAEVRNAPHPIQVTLLPTELPLAAAGATPMMLLRVQVKEGQCMHSCEEAAADLSSLRSRQEEPGQSKKHPEATATIQGQRCQLLTEATRCKPFRAEAVTGPGTGSRRPMMTGQLSWHLAAAAATLRH</sequence>
<feature type="region of interest" description="Disordered" evidence="1">
    <location>
        <begin position="1586"/>
        <end position="1610"/>
    </location>
</feature>
<evidence type="ECO:0000256" key="1">
    <source>
        <dbReference type="SAM" id="MobiDB-lite"/>
    </source>
</evidence>
<keyword evidence="3" id="KW-1185">Reference proteome</keyword>
<feature type="region of interest" description="Disordered" evidence="1">
    <location>
        <begin position="354"/>
        <end position="376"/>
    </location>
</feature>
<name>A0A812RZ13_9DINO</name>
<dbReference type="EMBL" id="CAJNDS010002378">
    <property type="protein sequence ID" value="CAE7455601.1"/>
    <property type="molecule type" value="Genomic_DNA"/>
</dbReference>
<evidence type="ECO:0000313" key="2">
    <source>
        <dbReference type="EMBL" id="CAE7455601.1"/>
    </source>
</evidence>
<comment type="caution">
    <text evidence="2">The sequence shown here is derived from an EMBL/GenBank/DDBJ whole genome shotgun (WGS) entry which is preliminary data.</text>
</comment>
<feature type="region of interest" description="Disordered" evidence="1">
    <location>
        <begin position="1765"/>
        <end position="1789"/>
    </location>
</feature>
<gene>
    <name evidence="2" type="ORF">SNAT2548_LOCUS25092</name>
</gene>
<accession>A0A812RZ13</accession>
<organism evidence="2 3">
    <name type="scientific">Symbiodinium natans</name>
    <dbReference type="NCBI Taxonomy" id="878477"/>
    <lineage>
        <taxon>Eukaryota</taxon>
        <taxon>Sar</taxon>
        <taxon>Alveolata</taxon>
        <taxon>Dinophyceae</taxon>
        <taxon>Suessiales</taxon>
        <taxon>Symbiodiniaceae</taxon>
        <taxon>Symbiodinium</taxon>
    </lineage>
</organism>
<feature type="region of interest" description="Disordered" evidence="1">
    <location>
        <begin position="1263"/>
        <end position="1566"/>
    </location>
</feature>
<feature type="compositionally biased region" description="Basic and acidic residues" evidence="1">
    <location>
        <begin position="1317"/>
        <end position="1334"/>
    </location>
</feature>
<feature type="compositionally biased region" description="Polar residues" evidence="1">
    <location>
        <begin position="9"/>
        <end position="21"/>
    </location>
</feature>
<dbReference type="Proteomes" id="UP000604046">
    <property type="component" value="Unassembled WGS sequence"/>
</dbReference>
<feature type="compositionally biased region" description="Basic and acidic residues" evidence="1">
    <location>
        <begin position="1770"/>
        <end position="1783"/>
    </location>
</feature>
<feature type="region of interest" description="Disordered" evidence="1">
    <location>
        <begin position="1"/>
        <end position="27"/>
    </location>
</feature>
<feature type="compositionally biased region" description="Polar residues" evidence="1">
    <location>
        <begin position="1298"/>
        <end position="1311"/>
    </location>
</feature>
<proteinExistence type="predicted"/>